<name>A0ABU8DTI8_9ACTN</name>
<dbReference type="Gene3D" id="3.40.109.10">
    <property type="entry name" value="NADH Oxidase"/>
    <property type="match status" value="1"/>
</dbReference>
<comment type="caution">
    <text evidence="2">The sequence shown here is derived from an EMBL/GenBank/DDBJ whole genome shotgun (WGS) entry which is preliminary data.</text>
</comment>
<keyword evidence="3" id="KW-1185">Reference proteome</keyword>
<dbReference type="Proteomes" id="UP001361570">
    <property type="component" value="Unassembled WGS sequence"/>
</dbReference>
<dbReference type="SUPFAM" id="SSF55469">
    <property type="entry name" value="FMN-dependent nitroreductase-like"/>
    <property type="match status" value="1"/>
</dbReference>
<feature type="compositionally biased region" description="Basic and acidic residues" evidence="1">
    <location>
        <begin position="280"/>
        <end position="295"/>
    </location>
</feature>
<evidence type="ECO:0000313" key="2">
    <source>
        <dbReference type="EMBL" id="MEI4272165.1"/>
    </source>
</evidence>
<evidence type="ECO:0008006" key="4">
    <source>
        <dbReference type="Google" id="ProtNLM"/>
    </source>
</evidence>
<evidence type="ECO:0000256" key="1">
    <source>
        <dbReference type="SAM" id="MobiDB-lite"/>
    </source>
</evidence>
<dbReference type="EMBL" id="JBAPLU010000009">
    <property type="protein sequence ID" value="MEI4272165.1"/>
    <property type="molecule type" value="Genomic_DNA"/>
</dbReference>
<evidence type="ECO:0000313" key="3">
    <source>
        <dbReference type="Proteomes" id="UP001361570"/>
    </source>
</evidence>
<protein>
    <recommendedName>
        <fullName evidence="4">Nitroreductase family protein</fullName>
    </recommendedName>
</protein>
<dbReference type="InterPro" id="IPR000415">
    <property type="entry name" value="Nitroreductase-like"/>
</dbReference>
<feature type="region of interest" description="Disordered" evidence="1">
    <location>
        <begin position="269"/>
        <end position="295"/>
    </location>
</feature>
<organism evidence="2 3">
    <name type="scientific">Klenkia sesuvii</name>
    <dbReference type="NCBI Taxonomy" id="3103137"/>
    <lineage>
        <taxon>Bacteria</taxon>
        <taxon>Bacillati</taxon>
        <taxon>Actinomycetota</taxon>
        <taxon>Actinomycetes</taxon>
        <taxon>Geodermatophilales</taxon>
        <taxon>Geodermatophilaceae</taxon>
        <taxon>Klenkia</taxon>
    </lineage>
</organism>
<reference evidence="2 3" key="1">
    <citation type="submission" date="2024-03" db="EMBL/GenBank/DDBJ databases">
        <title>Draft genome sequence of Klenkia sp. LSe6-5.</title>
        <authorList>
            <person name="Duangmal K."/>
            <person name="Chantavorakit T."/>
        </authorList>
    </citation>
    <scope>NUCLEOTIDE SEQUENCE [LARGE SCALE GENOMIC DNA]</scope>
    <source>
        <strain evidence="2 3">LSe6-5</strain>
    </source>
</reference>
<proteinExistence type="predicted"/>
<gene>
    <name evidence="2" type="ORF">TEK04_10560</name>
</gene>
<sequence>MTSAPVASTAPRPMTRAALRALRDSVDRARCSPSVEDSQPWRWLLLPDRLELHADRSQGVARLDPVGRELVLSLGSVLLGLQVAAAGRGTSLEVDRTAVDWQRGPTAVLRPADGPPDRRLSALSPVLELRRTTRTPLVADDWPSLLADDLRSAAADSGAALTVLAPRTAAAVAGWTAEAAAGAVGPGRLRVGPNLLSRVPLAAVSTAGDGPEDWLRAGEAVHRVLLEITRHGFQGGPSTRVTEEPDVRALAGRLACPGRHLQALVRIGRGLPAPGRPPRRGFDDVLTDRSGSRSA</sequence>
<accession>A0ABU8DTI8</accession>
<dbReference type="RefSeq" id="WP_336404301.1">
    <property type="nucleotide sequence ID" value="NZ_JBAPLU010000009.1"/>
</dbReference>